<accession>A0A1F8EJA7</accession>
<proteinExistence type="predicted"/>
<dbReference type="AlphaFoldDB" id="A0A1F8EJA7"/>
<comment type="caution">
    <text evidence="1">The sequence shown here is derived from an EMBL/GenBank/DDBJ whole genome shotgun (WGS) entry which is preliminary data.</text>
</comment>
<evidence type="ECO:0000313" key="2">
    <source>
        <dbReference type="Proteomes" id="UP000177117"/>
    </source>
</evidence>
<reference evidence="1 2" key="1">
    <citation type="journal article" date="2016" name="Nat. Commun.">
        <title>Thousands of microbial genomes shed light on interconnected biogeochemical processes in an aquifer system.</title>
        <authorList>
            <person name="Anantharaman K."/>
            <person name="Brown C.T."/>
            <person name="Hug L.A."/>
            <person name="Sharon I."/>
            <person name="Castelle C.J."/>
            <person name="Probst A.J."/>
            <person name="Thomas B.C."/>
            <person name="Singh A."/>
            <person name="Wilkins M.J."/>
            <person name="Karaoz U."/>
            <person name="Brodie E.L."/>
            <person name="Williams K.H."/>
            <person name="Hubbard S.S."/>
            <person name="Banfield J.F."/>
        </authorList>
    </citation>
    <scope>NUCLEOTIDE SEQUENCE [LARGE SCALE GENOMIC DNA]</scope>
</reference>
<protein>
    <submittedName>
        <fullName evidence="1">Uncharacterized protein</fullName>
    </submittedName>
</protein>
<dbReference type="Proteomes" id="UP000177117">
    <property type="component" value="Unassembled WGS sequence"/>
</dbReference>
<evidence type="ECO:0000313" key="1">
    <source>
        <dbReference type="EMBL" id="OGN00937.1"/>
    </source>
</evidence>
<gene>
    <name evidence="1" type="ORF">A2650_03245</name>
</gene>
<dbReference type="EMBL" id="MGJD01000012">
    <property type="protein sequence ID" value="OGN00937.1"/>
    <property type="molecule type" value="Genomic_DNA"/>
</dbReference>
<organism evidence="1 2">
    <name type="scientific">Candidatus Yanofskybacteria bacterium RIFCSPHIGHO2_01_FULL_41_53</name>
    <dbReference type="NCBI Taxonomy" id="1802663"/>
    <lineage>
        <taxon>Bacteria</taxon>
        <taxon>Candidatus Yanofskyibacteriota</taxon>
    </lineage>
</organism>
<name>A0A1F8EJA7_9BACT</name>
<sequence length="80" mass="8982">MTKGTGAQQFFKEDTMFQLGDRLELIGSSKRGGYGDTILHDVADTVTVAEVVSSQFGDWQFVRIVGHDRLFPADWFVKIN</sequence>